<name>A0A0K0DXA4_STRER</name>
<reference evidence="3" key="1">
    <citation type="submission" date="2015-08" db="UniProtKB">
        <authorList>
            <consortium name="WormBaseParasite"/>
        </authorList>
    </citation>
    <scope>IDENTIFICATION</scope>
</reference>
<accession>A0A0K0DXA4</accession>
<dbReference type="AlphaFoldDB" id="A0A0K0DXA4"/>
<evidence type="ECO:0000256" key="1">
    <source>
        <dbReference type="SAM" id="SignalP"/>
    </source>
</evidence>
<protein>
    <submittedName>
        <fullName evidence="3 4">Uncharacterized protein</fullName>
    </submittedName>
</protein>
<feature type="chain" id="PRO_5005327104" evidence="1">
    <location>
        <begin position="25"/>
        <end position="160"/>
    </location>
</feature>
<proteinExistence type="predicted"/>
<keyword evidence="1" id="KW-0732">Signal</keyword>
<dbReference type="WBParaSite" id="SSTP_0000187100.1">
    <property type="protein sequence ID" value="SSTP_0000187100.1"/>
    <property type="gene ID" value="SSTP_0000187100"/>
</dbReference>
<dbReference type="Proteomes" id="UP000035681">
    <property type="component" value="Unplaced"/>
</dbReference>
<keyword evidence="2" id="KW-1185">Reference proteome</keyword>
<sequence length="160" mass="18618">MKSTIFCLFFILFFTTILFIKVEPQHSYIDEKDGKNLMNNQDLIEENIKSLNFFPDLDNKINNEEISENIKRGVIRYSGGLYGKRAMRYSGGLYGRKKRSRGILLIPFPSQEFYQNYINEGFPFDQSSPEIRARRALLIKRTNNRIVSRGMPMNGGLFGK</sequence>
<evidence type="ECO:0000313" key="3">
    <source>
        <dbReference type="WBParaSite" id="SSTP_0000187100.1"/>
    </source>
</evidence>
<feature type="signal peptide" evidence="1">
    <location>
        <begin position="1"/>
        <end position="24"/>
    </location>
</feature>
<evidence type="ECO:0000313" key="4">
    <source>
        <dbReference type="WBParaSite" id="TCONS_00008936.p1"/>
    </source>
</evidence>
<evidence type="ECO:0000313" key="2">
    <source>
        <dbReference type="Proteomes" id="UP000035681"/>
    </source>
</evidence>
<organism evidence="3">
    <name type="scientific">Strongyloides stercoralis</name>
    <name type="common">Threadworm</name>
    <dbReference type="NCBI Taxonomy" id="6248"/>
    <lineage>
        <taxon>Eukaryota</taxon>
        <taxon>Metazoa</taxon>
        <taxon>Ecdysozoa</taxon>
        <taxon>Nematoda</taxon>
        <taxon>Chromadorea</taxon>
        <taxon>Rhabditida</taxon>
        <taxon>Tylenchina</taxon>
        <taxon>Panagrolaimomorpha</taxon>
        <taxon>Strongyloidoidea</taxon>
        <taxon>Strongyloididae</taxon>
        <taxon>Strongyloides</taxon>
    </lineage>
</organism>
<dbReference type="WBParaSite" id="TCONS_00008936.p1">
    <property type="protein sequence ID" value="TCONS_00008936.p1"/>
    <property type="gene ID" value="XLOC_006804"/>
</dbReference>